<keyword evidence="1" id="KW-0808">Transferase</keyword>
<dbReference type="KEGG" id="mis:MICPUN_96274"/>
<feature type="binding site" evidence="6">
    <location>
        <position position="60"/>
    </location>
    <ligand>
        <name>ATP</name>
        <dbReference type="ChEBI" id="CHEBI:30616"/>
    </ligand>
</feature>
<dbReference type="PANTHER" id="PTHR11042:SF136">
    <property type="entry name" value="EIF-2-ALPHA KINASE GCN2"/>
    <property type="match status" value="1"/>
</dbReference>
<dbReference type="STRING" id="296587.C1DZF1"/>
<dbReference type="GO" id="GO:0004694">
    <property type="term" value="F:eukaryotic translation initiation factor 2alpha kinase activity"/>
    <property type="evidence" value="ECO:0007669"/>
    <property type="project" value="TreeGrafter"/>
</dbReference>
<evidence type="ECO:0000256" key="7">
    <source>
        <dbReference type="SAM" id="MobiDB-lite"/>
    </source>
</evidence>
<comment type="similarity">
    <text evidence="5">Belongs to the protein kinase superfamily. Ser/Thr protein kinase family. GCN2 subfamily.</text>
</comment>
<feature type="compositionally biased region" description="Acidic residues" evidence="7">
    <location>
        <begin position="153"/>
        <end position="169"/>
    </location>
</feature>
<dbReference type="Proteomes" id="UP000002009">
    <property type="component" value="Chromosome 2"/>
</dbReference>
<dbReference type="PANTHER" id="PTHR11042">
    <property type="entry name" value="EUKARYOTIC TRANSLATION INITIATION FACTOR 2-ALPHA KINASE EIF2-ALPHA KINASE -RELATED"/>
    <property type="match status" value="1"/>
</dbReference>
<dbReference type="GO" id="GO:0005634">
    <property type="term" value="C:nucleus"/>
    <property type="evidence" value="ECO:0007669"/>
    <property type="project" value="TreeGrafter"/>
</dbReference>
<dbReference type="eggNOG" id="KOG1035">
    <property type="taxonomic scope" value="Eukaryota"/>
</dbReference>
<organism evidence="9 10">
    <name type="scientific">Micromonas commoda (strain RCC299 / NOUM17 / CCMP2709)</name>
    <name type="common">Picoplanktonic green alga</name>
    <dbReference type="NCBI Taxonomy" id="296587"/>
    <lineage>
        <taxon>Eukaryota</taxon>
        <taxon>Viridiplantae</taxon>
        <taxon>Chlorophyta</taxon>
        <taxon>Mamiellophyceae</taxon>
        <taxon>Mamiellales</taxon>
        <taxon>Mamiellaceae</taxon>
        <taxon>Micromonas</taxon>
    </lineage>
</organism>
<sequence length="604" mass="64407">MAVARLIASSGGKGLPQGLVRLMSPYQAHYHEVRCLGKGGFGSVVSAVGRLDNRAVAVKKVHFKSAVPPWAKNDALEGLHEELLREARALALMDNPNVVKYHTAWIEPRWSKLAAVGATTNRKGHRVGAGATKASLSPGALARQDSFIVADDGGSDSDYSDEFSEETSDYSESGSITGGSARLLAGGGKDEKTGIGYSEVWTPAAAAGTLRWPYTLHIAMELCPSSTLRDWIRVRPRGEVQVGTASHIFRCVTEALRYVHAHGIIHRDVKPANILVHRGTSELEPTVKLMDFGLAVFYDFSAEKKSSERKKKGGATVVQVSLDGEDGAKGVPVDNVFSVGVGTASYCAPEQRRGTGLYTSAVDMYSLGVVLVEMFTALGQEATESERLHLIADAKGLNMPQEMVAKFPKHARLAERLLAVDPKERPSADEILRLWPRVNLRKGELPTTQVHFRSQGHDRTQMGAAVAAAAAAGAAAVLSSSRAEVSSAAESAAVSAALDRLSIKRSMSLPEAELAAIADAVDAATDAVVGSGSPKRSPHRHKRAPSSLLSSPVLESDELVEESVGAVTSDESTSIDLERATRGDMAAEIRRLQERLAQLEGATR</sequence>
<reference evidence="9 10" key="1">
    <citation type="journal article" date="2009" name="Science">
        <title>Green evolution and dynamic adaptations revealed by genomes of the marine picoeukaryotes Micromonas.</title>
        <authorList>
            <person name="Worden A.Z."/>
            <person name="Lee J.H."/>
            <person name="Mock T."/>
            <person name="Rouze P."/>
            <person name="Simmons M.P."/>
            <person name="Aerts A.L."/>
            <person name="Allen A.E."/>
            <person name="Cuvelier M.L."/>
            <person name="Derelle E."/>
            <person name="Everett M.V."/>
            <person name="Foulon E."/>
            <person name="Grimwood J."/>
            <person name="Gundlach H."/>
            <person name="Henrissat B."/>
            <person name="Napoli C."/>
            <person name="McDonald S.M."/>
            <person name="Parker M.S."/>
            <person name="Rombauts S."/>
            <person name="Salamov A."/>
            <person name="Von Dassow P."/>
            <person name="Badger J.H."/>
            <person name="Coutinho P.M."/>
            <person name="Demir E."/>
            <person name="Dubchak I."/>
            <person name="Gentemann C."/>
            <person name="Eikrem W."/>
            <person name="Gready J.E."/>
            <person name="John U."/>
            <person name="Lanier W."/>
            <person name="Lindquist E.A."/>
            <person name="Lucas S."/>
            <person name="Mayer K.F."/>
            <person name="Moreau H."/>
            <person name="Not F."/>
            <person name="Otillar R."/>
            <person name="Panaud O."/>
            <person name="Pangilinan J."/>
            <person name="Paulsen I."/>
            <person name="Piegu B."/>
            <person name="Poliakov A."/>
            <person name="Robbens S."/>
            <person name="Schmutz J."/>
            <person name="Toulza E."/>
            <person name="Wyss T."/>
            <person name="Zelensky A."/>
            <person name="Zhou K."/>
            <person name="Armbrust E.V."/>
            <person name="Bhattacharya D."/>
            <person name="Goodenough U.W."/>
            <person name="Van de Peer Y."/>
            <person name="Grigoriev I.V."/>
        </authorList>
    </citation>
    <scope>NUCLEOTIDE SEQUENCE [LARGE SCALE GENOMIC DNA]</scope>
    <source>
        <strain evidence="10">RCC299 / NOUM17</strain>
    </source>
</reference>
<dbReference type="GeneID" id="8241043"/>
<keyword evidence="10" id="KW-1185">Reference proteome</keyword>
<proteinExistence type="inferred from homology"/>
<evidence type="ECO:0000313" key="10">
    <source>
        <dbReference type="Proteomes" id="UP000002009"/>
    </source>
</evidence>
<evidence type="ECO:0000256" key="4">
    <source>
        <dbReference type="ARBA" id="ARBA00022840"/>
    </source>
</evidence>
<evidence type="ECO:0000256" key="5">
    <source>
        <dbReference type="ARBA" id="ARBA00037982"/>
    </source>
</evidence>
<dbReference type="OrthoDB" id="552630at2759"/>
<dbReference type="PROSITE" id="PS00108">
    <property type="entry name" value="PROTEIN_KINASE_ST"/>
    <property type="match status" value="1"/>
</dbReference>
<dbReference type="InterPro" id="IPR008271">
    <property type="entry name" value="Ser/Thr_kinase_AS"/>
</dbReference>
<dbReference type="GO" id="GO:0005524">
    <property type="term" value="F:ATP binding"/>
    <property type="evidence" value="ECO:0007669"/>
    <property type="project" value="UniProtKB-UniRule"/>
</dbReference>
<dbReference type="SUPFAM" id="SSF56112">
    <property type="entry name" value="Protein kinase-like (PK-like)"/>
    <property type="match status" value="1"/>
</dbReference>
<dbReference type="SMART" id="SM00220">
    <property type="entry name" value="S_TKc"/>
    <property type="match status" value="1"/>
</dbReference>
<dbReference type="EMBL" id="CP001323">
    <property type="protein sequence ID" value="ACO60640.1"/>
    <property type="molecule type" value="Genomic_DNA"/>
</dbReference>
<keyword evidence="2 6" id="KW-0547">Nucleotide-binding</keyword>
<protein>
    <recommendedName>
        <fullName evidence="8">Protein kinase domain-containing protein</fullName>
    </recommendedName>
</protein>
<evidence type="ECO:0000259" key="8">
    <source>
        <dbReference type="PROSITE" id="PS50011"/>
    </source>
</evidence>
<dbReference type="AlphaFoldDB" id="C1DZF1"/>
<gene>
    <name evidence="9" type="ORF">MICPUN_96274</name>
</gene>
<dbReference type="InterPro" id="IPR017441">
    <property type="entry name" value="Protein_kinase_ATP_BS"/>
</dbReference>
<dbReference type="GO" id="GO:0005829">
    <property type="term" value="C:cytosol"/>
    <property type="evidence" value="ECO:0007669"/>
    <property type="project" value="TreeGrafter"/>
</dbReference>
<evidence type="ECO:0000256" key="2">
    <source>
        <dbReference type="ARBA" id="ARBA00022741"/>
    </source>
</evidence>
<dbReference type="InterPro" id="IPR011009">
    <property type="entry name" value="Kinase-like_dom_sf"/>
</dbReference>
<dbReference type="Pfam" id="PF00069">
    <property type="entry name" value="Pkinase"/>
    <property type="match status" value="1"/>
</dbReference>
<dbReference type="Gene3D" id="3.30.200.20">
    <property type="entry name" value="Phosphorylase Kinase, domain 1"/>
    <property type="match status" value="1"/>
</dbReference>
<dbReference type="InParanoid" id="C1DZF1"/>
<accession>C1DZF1</accession>
<evidence type="ECO:0000313" key="9">
    <source>
        <dbReference type="EMBL" id="ACO60640.1"/>
    </source>
</evidence>
<feature type="domain" description="Protein kinase" evidence="8">
    <location>
        <begin position="30"/>
        <end position="438"/>
    </location>
</feature>
<dbReference type="InterPro" id="IPR050339">
    <property type="entry name" value="CC_SR_Kinase"/>
</dbReference>
<feature type="region of interest" description="Disordered" evidence="7">
    <location>
        <begin position="528"/>
        <end position="554"/>
    </location>
</feature>
<name>C1DZF1_MICCC</name>
<evidence type="ECO:0000256" key="6">
    <source>
        <dbReference type="PROSITE-ProRule" id="PRU10141"/>
    </source>
</evidence>
<dbReference type="Gene3D" id="1.10.510.10">
    <property type="entry name" value="Transferase(Phosphotransferase) domain 1"/>
    <property type="match status" value="1"/>
</dbReference>
<feature type="region of interest" description="Disordered" evidence="7">
    <location>
        <begin position="561"/>
        <end position="580"/>
    </location>
</feature>
<feature type="compositionally biased region" description="Low complexity" evidence="7">
    <location>
        <begin position="545"/>
        <end position="554"/>
    </location>
</feature>
<evidence type="ECO:0000256" key="1">
    <source>
        <dbReference type="ARBA" id="ARBA00022679"/>
    </source>
</evidence>
<dbReference type="PROSITE" id="PS00107">
    <property type="entry name" value="PROTEIN_KINASE_ATP"/>
    <property type="match status" value="1"/>
</dbReference>
<feature type="region of interest" description="Disordered" evidence="7">
    <location>
        <begin position="153"/>
        <end position="176"/>
    </location>
</feature>
<evidence type="ECO:0000256" key="3">
    <source>
        <dbReference type="ARBA" id="ARBA00022777"/>
    </source>
</evidence>
<dbReference type="InterPro" id="IPR000719">
    <property type="entry name" value="Prot_kinase_dom"/>
</dbReference>
<dbReference type="RefSeq" id="XP_002499381.1">
    <property type="nucleotide sequence ID" value="XM_002499336.1"/>
</dbReference>
<dbReference type="PROSITE" id="PS50011">
    <property type="entry name" value="PROTEIN_KINASE_DOM"/>
    <property type="match status" value="1"/>
</dbReference>
<dbReference type="OMA" id="VHMIEQD"/>
<keyword evidence="3" id="KW-0418">Kinase</keyword>
<keyword evidence="4 6" id="KW-0067">ATP-binding</keyword>